<evidence type="ECO:0000313" key="2">
    <source>
        <dbReference type="Proteomes" id="UP000758603"/>
    </source>
</evidence>
<gene>
    <name evidence="1" type="ORF">BKA67DRAFT_580717</name>
</gene>
<keyword evidence="2" id="KW-1185">Reference proteome</keyword>
<dbReference type="RefSeq" id="XP_045953360.1">
    <property type="nucleotide sequence ID" value="XM_046103879.1"/>
</dbReference>
<reference evidence="1" key="1">
    <citation type="journal article" date="2021" name="Nat. Commun.">
        <title>Genetic determinants of endophytism in the Arabidopsis root mycobiome.</title>
        <authorList>
            <person name="Mesny F."/>
            <person name="Miyauchi S."/>
            <person name="Thiergart T."/>
            <person name="Pickel B."/>
            <person name="Atanasova L."/>
            <person name="Karlsson M."/>
            <person name="Huettel B."/>
            <person name="Barry K.W."/>
            <person name="Haridas S."/>
            <person name="Chen C."/>
            <person name="Bauer D."/>
            <person name="Andreopoulos W."/>
            <person name="Pangilinan J."/>
            <person name="LaButti K."/>
            <person name="Riley R."/>
            <person name="Lipzen A."/>
            <person name="Clum A."/>
            <person name="Drula E."/>
            <person name="Henrissat B."/>
            <person name="Kohler A."/>
            <person name="Grigoriev I.V."/>
            <person name="Martin F.M."/>
            <person name="Hacquard S."/>
        </authorList>
    </citation>
    <scope>NUCLEOTIDE SEQUENCE</scope>
    <source>
        <strain evidence="1">MPI-SDFR-AT-0073</strain>
    </source>
</reference>
<proteinExistence type="predicted"/>
<dbReference type="AlphaFoldDB" id="A0A9P8RMQ7"/>
<dbReference type="EMBL" id="JAGPXC010000009">
    <property type="protein sequence ID" value="KAH6646846.1"/>
    <property type="molecule type" value="Genomic_DNA"/>
</dbReference>
<dbReference type="GeneID" id="70132770"/>
<evidence type="ECO:0000313" key="1">
    <source>
        <dbReference type="EMBL" id="KAH6646846.1"/>
    </source>
</evidence>
<protein>
    <submittedName>
        <fullName evidence="1">Uncharacterized protein</fullName>
    </submittedName>
</protein>
<accession>A0A9P8RMQ7</accession>
<organism evidence="1 2">
    <name type="scientific">Truncatella angustata</name>
    <dbReference type="NCBI Taxonomy" id="152316"/>
    <lineage>
        <taxon>Eukaryota</taxon>
        <taxon>Fungi</taxon>
        <taxon>Dikarya</taxon>
        <taxon>Ascomycota</taxon>
        <taxon>Pezizomycotina</taxon>
        <taxon>Sordariomycetes</taxon>
        <taxon>Xylariomycetidae</taxon>
        <taxon>Amphisphaeriales</taxon>
        <taxon>Sporocadaceae</taxon>
        <taxon>Truncatella</taxon>
    </lineage>
</organism>
<dbReference type="Proteomes" id="UP000758603">
    <property type="component" value="Unassembled WGS sequence"/>
</dbReference>
<name>A0A9P8RMQ7_9PEZI</name>
<comment type="caution">
    <text evidence="1">The sequence shown here is derived from an EMBL/GenBank/DDBJ whole genome shotgun (WGS) entry which is preliminary data.</text>
</comment>
<sequence>MDAEATPLSNDEMLASLARELLPFLRHVNVLRASYHDNSTEDWRSEVPSVGTALELSPGVLLPTSQTTLTAIQEQFLSIFDVPAIFTSEKLPSTLTQPDRTDTDPFGTKPYPIPGNDFHAEPSITYDLSAWSSLLQLHSMDRSTKHLSPLVVPLDRIGNHPDLTPSRVLEVAESICKLWPDSHIAPVSRRLLGPRFNDSESVEYRMISWLASKDVNLESVRLDMLLHHPSGYYLQSQGESKASIIADGIAGDYPTFP</sequence>